<evidence type="ECO:0008006" key="3">
    <source>
        <dbReference type="Google" id="ProtNLM"/>
    </source>
</evidence>
<dbReference type="SUPFAM" id="SSF55166">
    <property type="entry name" value="Hedgehog/DD-peptidase"/>
    <property type="match status" value="1"/>
</dbReference>
<gene>
    <name evidence="1" type="ORF">GCM10007414_02610</name>
</gene>
<accession>A0ABQ1HX39</accession>
<reference evidence="2" key="1">
    <citation type="journal article" date="2019" name="Int. J. Syst. Evol. Microbiol.">
        <title>The Global Catalogue of Microorganisms (GCM) 10K type strain sequencing project: providing services to taxonomists for standard genome sequencing and annotation.</title>
        <authorList>
            <consortium name="The Broad Institute Genomics Platform"/>
            <consortium name="The Broad Institute Genome Sequencing Center for Infectious Disease"/>
            <person name="Wu L."/>
            <person name="Ma J."/>
        </authorList>
    </citation>
    <scope>NUCLEOTIDE SEQUENCE [LARGE SCALE GENOMIC DNA]</scope>
    <source>
        <strain evidence="2">CGMCC 1.10131</strain>
    </source>
</reference>
<evidence type="ECO:0000313" key="1">
    <source>
        <dbReference type="EMBL" id="GGA93401.1"/>
    </source>
</evidence>
<dbReference type="Proteomes" id="UP000651977">
    <property type="component" value="Unassembled WGS sequence"/>
</dbReference>
<evidence type="ECO:0000313" key="2">
    <source>
        <dbReference type="Proteomes" id="UP000651977"/>
    </source>
</evidence>
<dbReference type="RefSeq" id="WP_055731865.1">
    <property type="nucleotide sequence ID" value="NZ_BMDY01000001.1"/>
</dbReference>
<keyword evidence="2" id="KW-1185">Reference proteome</keyword>
<sequence length="174" mass="19919">MLQLLDWYKNKHSEYLGSNKPSSLSSNYLHQLSSAVLTPIAQKLGSVVITYDFTSHPLLRYILNNKPSDMAPKLDQHAAMELNSQGKRICKRDGAACDFYVLGYETKMNEVARFIVNQLNFDRLYFYGKDRPIHLSIGPENTHYALIRSRRSDGVRINQKSAQGIATRKLFNHL</sequence>
<dbReference type="EMBL" id="BMDY01000001">
    <property type="protein sequence ID" value="GGA93401.1"/>
    <property type="molecule type" value="Genomic_DNA"/>
</dbReference>
<organism evidence="1 2">
    <name type="scientific">Agarivorans gilvus</name>
    <dbReference type="NCBI Taxonomy" id="680279"/>
    <lineage>
        <taxon>Bacteria</taxon>
        <taxon>Pseudomonadati</taxon>
        <taxon>Pseudomonadota</taxon>
        <taxon>Gammaproteobacteria</taxon>
        <taxon>Alteromonadales</taxon>
        <taxon>Alteromonadaceae</taxon>
        <taxon>Agarivorans</taxon>
    </lineage>
</organism>
<dbReference type="InterPro" id="IPR009045">
    <property type="entry name" value="Zn_M74/Hedgehog-like"/>
</dbReference>
<comment type="caution">
    <text evidence="1">The sequence shown here is derived from an EMBL/GenBank/DDBJ whole genome shotgun (WGS) entry which is preliminary data.</text>
</comment>
<name>A0ABQ1HX39_9ALTE</name>
<protein>
    <recommendedName>
        <fullName evidence="3">Peptidase M15A C-terminal domain-containing protein</fullName>
    </recommendedName>
</protein>
<proteinExistence type="predicted"/>